<comment type="caution">
    <text evidence="2">The sequence shown here is derived from an EMBL/GenBank/DDBJ whole genome shotgun (WGS) entry which is preliminary data.</text>
</comment>
<reference evidence="2 3" key="1">
    <citation type="journal article" date="2021" name="Sci. Rep.">
        <title>The genome of the diatom Chaetoceros tenuissimus carries an ancient integrated fragment of an extant virus.</title>
        <authorList>
            <person name="Hongo Y."/>
            <person name="Kimura K."/>
            <person name="Takaki Y."/>
            <person name="Yoshida Y."/>
            <person name="Baba S."/>
            <person name="Kobayashi G."/>
            <person name="Nagasaki K."/>
            <person name="Hano T."/>
            <person name="Tomaru Y."/>
        </authorList>
    </citation>
    <scope>NUCLEOTIDE SEQUENCE [LARGE SCALE GENOMIC DNA]</scope>
    <source>
        <strain evidence="2 3">NIES-3715</strain>
    </source>
</reference>
<accession>A0AAD3CD68</accession>
<organism evidence="2 3">
    <name type="scientific">Chaetoceros tenuissimus</name>
    <dbReference type="NCBI Taxonomy" id="426638"/>
    <lineage>
        <taxon>Eukaryota</taxon>
        <taxon>Sar</taxon>
        <taxon>Stramenopiles</taxon>
        <taxon>Ochrophyta</taxon>
        <taxon>Bacillariophyta</taxon>
        <taxon>Coscinodiscophyceae</taxon>
        <taxon>Chaetocerotophycidae</taxon>
        <taxon>Chaetocerotales</taxon>
        <taxon>Chaetocerotaceae</taxon>
        <taxon>Chaetoceros</taxon>
    </lineage>
</organism>
<dbReference type="AlphaFoldDB" id="A0AAD3CD68"/>
<gene>
    <name evidence="2" type="ORF">CTEN210_00406</name>
</gene>
<protein>
    <submittedName>
        <fullName evidence="2">Uncharacterized protein</fullName>
    </submittedName>
</protein>
<keyword evidence="3" id="KW-1185">Reference proteome</keyword>
<feature type="region of interest" description="Disordered" evidence="1">
    <location>
        <begin position="179"/>
        <end position="208"/>
    </location>
</feature>
<dbReference type="EMBL" id="BLLK01000019">
    <property type="protein sequence ID" value="GFH43932.1"/>
    <property type="molecule type" value="Genomic_DNA"/>
</dbReference>
<dbReference type="Proteomes" id="UP001054902">
    <property type="component" value="Unassembled WGS sequence"/>
</dbReference>
<evidence type="ECO:0000313" key="3">
    <source>
        <dbReference type="Proteomes" id="UP001054902"/>
    </source>
</evidence>
<proteinExistence type="predicted"/>
<feature type="compositionally biased region" description="Low complexity" evidence="1">
    <location>
        <begin position="187"/>
        <end position="208"/>
    </location>
</feature>
<name>A0AAD3CD68_9STRA</name>
<evidence type="ECO:0000313" key="2">
    <source>
        <dbReference type="EMBL" id="GFH43932.1"/>
    </source>
</evidence>
<evidence type="ECO:0000256" key="1">
    <source>
        <dbReference type="SAM" id="MobiDB-lite"/>
    </source>
</evidence>
<sequence length="208" mass="24205">MVRETSNVRTNLERFRPQSDKLAEFINKKKVDNRKYLHPQIERRVDLIQNQRQLVDIYSSDDDVSLPGRESREHVMRERAASFSEHSLTDASTKFSIQVGGTPCAQDYYPSFLLHEEGRYELANPPRGYPRENREEQQFNAAPRRLEAITPKQLRQSIRFGRARMQIAERDDRLSARVDRLPKHARSISLKSKAPSSRSSSVPRRVAM</sequence>